<gene>
    <name evidence="4" type="ORF">NCTC13150_00766</name>
</gene>
<keyword evidence="2" id="KW-0812">Transmembrane</keyword>
<keyword evidence="4" id="KW-0418">Kinase</keyword>
<keyword evidence="2" id="KW-0472">Membrane</keyword>
<evidence type="ECO:0000256" key="1">
    <source>
        <dbReference type="SAM" id="Coils"/>
    </source>
</evidence>
<comment type="caution">
    <text evidence="4">The sequence shown here is derived from an EMBL/GenBank/DDBJ whole genome shotgun (WGS) entry which is preliminary data.</text>
</comment>
<protein>
    <submittedName>
        <fullName evidence="4">Sensory histidine kinase DcuS</fullName>
    </submittedName>
</protein>
<evidence type="ECO:0000313" key="5">
    <source>
        <dbReference type="Proteomes" id="UP000377798"/>
    </source>
</evidence>
<dbReference type="Proteomes" id="UP000377798">
    <property type="component" value="Unassembled WGS sequence"/>
</dbReference>
<dbReference type="GO" id="GO:0016301">
    <property type="term" value="F:kinase activity"/>
    <property type="evidence" value="ECO:0007669"/>
    <property type="project" value="UniProtKB-KW"/>
</dbReference>
<dbReference type="InterPro" id="IPR032834">
    <property type="entry name" value="NatK-like_C"/>
</dbReference>
<dbReference type="Gene3D" id="3.30.565.10">
    <property type="entry name" value="Histidine kinase-like ATPase, C-terminal domain"/>
    <property type="match status" value="1"/>
</dbReference>
<reference evidence="4 5" key="1">
    <citation type="submission" date="2019-02" db="EMBL/GenBank/DDBJ databases">
        <authorList>
            <consortium name="Pathogen Informatics"/>
        </authorList>
    </citation>
    <scope>NUCLEOTIDE SEQUENCE [LARGE SCALE GENOMIC DNA]</scope>
    <source>
        <strain evidence="4 5">3012STDY7089603</strain>
    </source>
</reference>
<feature type="coiled-coil region" evidence="1">
    <location>
        <begin position="320"/>
        <end position="347"/>
    </location>
</feature>
<dbReference type="AlphaFoldDB" id="A0A8H2M6M3"/>
<keyword evidence="4" id="KW-0808">Transferase</keyword>
<feature type="transmembrane region" description="Helical" evidence="2">
    <location>
        <begin position="60"/>
        <end position="78"/>
    </location>
</feature>
<feature type="transmembrane region" description="Helical" evidence="2">
    <location>
        <begin position="90"/>
        <end position="107"/>
    </location>
</feature>
<feature type="transmembrane region" description="Helical" evidence="2">
    <location>
        <begin position="181"/>
        <end position="199"/>
    </location>
</feature>
<accession>A0A8H2M6M3</accession>
<evidence type="ECO:0000313" key="4">
    <source>
        <dbReference type="EMBL" id="VFB16248.1"/>
    </source>
</evidence>
<feature type="transmembrane region" description="Helical" evidence="2">
    <location>
        <begin position="113"/>
        <end position="132"/>
    </location>
</feature>
<name>A0A8H2M6M3_9FIRM</name>
<dbReference type="InterPro" id="IPR036890">
    <property type="entry name" value="HATPase_C_sf"/>
</dbReference>
<feature type="domain" description="Sensor histidine kinase NatK-like C-terminal" evidence="3">
    <location>
        <begin position="318"/>
        <end position="414"/>
    </location>
</feature>
<organism evidence="4 5">
    <name type="scientific">Urinicoccus massiliensis</name>
    <dbReference type="NCBI Taxonomy" id="1723382"/>
    <lineage>
        <taxon>Bacteria</taxon>
        <taxon>Bacillati</taxon>
        <taxon>Bacillota</taxon>
        <taxon>Tissierellia</taxon>
        <taxon>Tissierellales</taxon>
        <taxon>Peptoniphilaceae</taxon>
        <taxon>Urinicoccus</taxon>
    </lineage>
</organism>
<feature type="coiled-coil region" evidence="1">
    <location>
        <begin position="202"/>
        <end position="239"/>
    </location>
</feature>
<dbReference type="EMBL" id="CAACYI010000001">
    <property type="protein sequence ID" value="VFB16248.1"/>
    <property type="molecule type" value="Genomic_DNA"/>
</dbReference>
<dbReference type="SUPFAM" id="SSF55874">
    <property type="entry name" value="ATPase domain of HSP90 chaperone/DNA topoisomerase II/histidine kinase"/>
    <property type="match status" value="1"/>
</dbReference>
<evidence type="ECO:0000259" key="3">
    <source>
        <dbReference type="Pfam" id="PF14501"/>
    </source>
</evidence>
<dbReference type="Pfam" id="PF14501">
    <property type="entry name" value="HATPase_c_5"/>
    <property type="match status" value="1"/>
</dbReference>
<feature type="transmembrane region" description="Helical" evidence="2">
    <location>
        <begin position="6"/>
        <end position="28"/>
    </location>
</feature>
<keyword evidence="1" id="KW-0175">Coiled coil</keyword>
<feature type="transmembrane region" description="Helical" evidence="2">
    <location>
        <begin position="37"/>
        <end position="54"/>
    </location>
</feature>
<proteinExistence type="predicted"/>
<keyword evidence="2" id="KW-1133">Transmembrane helix</keyword>
<keyword evidence="5" id="KW-1185">Reference proteome</keyword>
<feature type="transmembrane region" description="Helical" evidence="2">
    <location>
        <begin position="144"/>
        <end position="169"/>
    </location>
</feature>
<sequence>MTKGEFILFGVSEIIYVYCIFAFFGLFLEKRPIHKNIFYLIAFIVWGLEMLLSLGNFPSIVVFFANLLTEVSIAWFLFKGNWKRKLVSVLFLDSFLITMDVFSFLIFNKTKISLEYIFFIQTLWLLTWTNLVKKYLDTNWKFLPWRYLSVFVTIPFISVIGISFVFIFINEKPDFYETFPFLFIIVYINMALLFLYEGIGKYMEETRQKDRIKNQRDGLEKVLEEKNRSEMEIRKFRHEYINDLTKFQYLLEEGDYDLAQEDIGSHLNNLKKTSKKMWLGDPLLDYLLEEKRQAFLDLGTELIWDVEPIGKRESINFSLYTILENLLKNALEALEGAENKYLSLEISKNQGLEIKIENSFKEKPLTRRGRFYRRDKKVARGLGLVITQEEVQKLKGKMDTSVDDNLFTVCIQIPY</sequence>
<evidence type="ECO:0000256" key="2">
    <source>
        <dbReference type="SAM" id="Phobius"/>
    </source>
</evidence>